<dbReference type="SUPFAM" id="SSF57184">
    <property type="entry name" value="Growth factor receptor domain"/>
    <property type="match status" value="1"/>
</dbReference>
<dbReference type="OrthoDB" id="10300536at2759"/>
<evidence type="ECO:0000256" key="1">
    <source>
        <dbReference type="SAM" id="Phobius"/>
    </source>
</evidence>
<keyword evidence="1" id="KW-0472">Membrane</keyword>
<name>A0A812KY04_9DINO</name>
<dbReference type="Gene3D" id="2.10.220.10">
    <property type="entry name" value="Hormone Receptor, Insulin-like Growth Factor Receptor 1, Chain A, domain 2"/>
    <property type="match status" value="1"/>
</dbReference>
<keyword evidence="3" id="KW-1185">Reference proteome</keyword>
<dbReference type="EMBL" id="CAJNDS010000868">
    <property type="protein sequence ID" value="CAE7238225.1"/>
    <property type="molecule type" value="Genomic_DNA"/>
</dbReference>
<reference evidence="2" key="1">
    <citation type="submission" date="2021-02" db="EMBL/GenBank/DDBJ databases">
        <authorList>
            <person name="Dougan E. K."/>
            <person name="Rhodes N."/>
            <person name="Thang M."/>
            <person name="Chan C."/>
        </authorList>
    </citation>
    <scope>NUCLEOTIDE SEQUENCE</scope>
</reference>
<evidence type="ECO:0000313" key="2">
    <source>
        <dbReference type="EMBL" id="CAE7238225.1"/>
    </source>
</evidence>
<protein>
    <submittedName>
        <fullName evidence="2">PUB4 protein</fullName>
    </submittedName>
</protein>
<gene>
    <name evidence="2" type="primary">PUB4</name>
    <name evidence="2" type="ORF">SNAT2548_LOCUS10434</name>
</gene>
<sequence length="380" mass="42696">MTVPRLAGFAVTGYMPSGESRQMALDPPFPAKDRFDFKCYLDNAMADFDLLVQPELYAVLSELWEDGKEVTSRSHLRRVAVAEGQEKVFSISLSSMHSREVSKYTLQVLRRLGFSTSLQKLTLTTGSLKERFHEQTAISVFHASQNFTDDFAHIECTKQDSGQNVSCDLEAGETYGDSSPSEAELTLFPELYTPSLEKNFGMVVDSTDRVVGCTAPIDSWRQVTIKIGITSADRTQTRDIRLVIKRSGCEVGTFFHDGRCALHCPTFFYEQAFNRRCGACGESCELCEHYAKCTRCQLDTRWRKYKRKGGSCVAVPVHVNRIYYFATWYLGLSCVLLLALYITVCVARCLLVAGYDKDNDKLTDDETMPLTLREVHGAVG</sequence>
<keyword evidence="1" id="KW-0812">Transmembrane</keyword>
<dbReference type="InterPro" id="IPR009030">
    <property type="entry name" value="Growth_fac_rcpt_cys_sf"/>
</dbReference>
<accession>A0A812KY04</accession>
<organism evidence="2 3">
    <name type="scientific">Symbiodinium natans</name>
    <dbReference type="NCBI Taxonomy" id="878477"/>
    <lineage>
        <taxon>Eukaryota</taxon>
        <taxon>Sar</taxon>
        <taxon>Alveolata</taxon>
        <taxon>Dinophyceae</taxon>
        <taxon>Suessiales</taxon>
        <taxon>Symbiodiniaceae</taxon>
        <taxon>Symbiodinium</taxon>
    </lineage>
</organism>
<dbReference type="AlphaFoldDB" id="A0A812KY04"/>
<dbReference type="Proteomes" id="UP000604046">
    <property type="component" value="Unassembled WGS sequence"/>
</dbReference>
<keyword evidence="1" id="KW-1133">Transmembrane helix</keyword>
<comment type="caution">
    <text evidence="2">The sequence shown here is derived from an EMBL/GenBank/DDBJ whole genome shotgun (WGS) entry which is preliminary data.</text>
</comment>
<evidence type="ECO:0000313" key="3">
    <source>
        <dbReference type="Proteomes" id="UP000604046"/>
    </source>
</evidence>
<proteinExistence type="predicted"/>
<feature type="transmembrane region" description="Helical" evidence="1">
    <location>
        <begin position="328"/>
        <end position="351"/>
    </location>
</feature>